<evidence type="ECO:0000313" key="5">
    <source>
        <dbReference type="Proteomes" id="UP000298390"/>
    </source>
</evidence>
<dbReference type="GO" id="GO:0000724">
    <property type="term" value="P:double-strand break repair via homologous recombination"/>
    <property type="evidence" value="ECO:0007669"/>
    <property type="project" value="TreeGrafter"/>
</dbReference>
<name>A0A4Y9YQS2_9APHY</name>
<proteinExistence type="predicted"/>
<accession>A0A4Y9YQS2</accession>
<dbReference type="PANTHER" id="PTHR46457:SF1">
    <property type="entry name" value="DNA REPAIR PROTEIN RAD51 HOMOLOG 4"/>
    <property type="match status" value="1"/>
</dbReference>
<feature type="domain" description="Rad51-like C-terminal" evidence="3">
    <location>
        <begin position="88"/>
        <end position="197"/>
    </location>
</feature>
<keyword evidence="2" id="KW-0539">Nucleus</keyword>
<dbReference type="EMBL" id="SEKV01000108">
    <property type="protein sequence ID" value="TFY64123.1"/>
    <property type="molecule type" value="Genomic_DNA"/>
</dbReference>
<evidence type="ECO:0000256" key="1">
    <source>
        <dbReference type="ARBA" id="ARBA00004123"/>
    </source>
</evidence>
<dbReference type="GO" id="GO:0003697">
    <property type="term" value="F:single-stranded DNA binding"/>
    <property type="evidence" value="ECO:0007669"/>
    <property type="project" value="TreeGrafter"/>
</dbReference>
<dbReference type="Pfam" id="PF08423">
    <property type="entry name" value="Rad51"/>
    <property type="match status" value="1"/>
</dbReference>
<dbReference type="InterPro" id="IPR013632">
    <property type="entry name" value="Rad51_C"/>
</dbReference>
<protein>
    <recommendedName>
        <fullName evidence="3">Rad51-like C-terminal domain-containing protein</fullName>
    </recommendedName>
</protein>
<dbReference type="GO" id="GO:0005815">
    <property type="term" value="C:microtubule organizing center"/>
    <property type="evidence" value="ECO:0007669"/>
    <property type="project" value="TreeGrafter"/>
</dbReference>
<dbReference type="InterPro" id="IPR027417">
    <property type="entry name" value="P-loop_NTPase"/>
</dbReference>
<dbReference type="GO" id="GO:0008094">
    <property type="term" value="F:ATP-dependent activity, acting on DNA"/>
    <property type="evidence" value="ECO:0007669"/>
    <property type="project" value="TreeGrafter"/>
</dbReference>
<dbReference type="InterPro" id="IPR051988">
    <property type="entry name" value="HRR_RAD51_Paralog"/>
</dbReference>
<reference evidence="4 5" key="1">
    <citation type="submission" date="2019-01" db="EMBL/GenBank/DDBJ databases">
        <title>Genome sequencing of the rare red list fungi Fomitopsis rosea.</title>
        <authorList>
            <person name="Buettner E."/>
            <person name="Kellner H."/>
        </authorList>
    </citation>
    <scope>NUCLEOTIDE SEQUENCE [LARGE SCALE GENOMIC DNA]</scope>
    <source>
        <strain evidence="4 5">DSM 105464</strain>
    </source>
</reference>
<organism evidence="4 5">
    <name type="scientific">Rhodofomes roseus</name>
    <dbReference type="NCBI Taxonomy" id="34475"/>
    <lineage>
        <taxon>Eukaryota</taxon>
        <taxon>Fungi</taxon>
        <taxon>Dikarya</taxon>
        <taxon>Basidiomycota</taxon>
        <taxon>Agaricomycotina</taxon>
        <taxon>Agaricomycetes</taxon>
        <taxon>Polyporales</taxon>
        <taxon>Rhodofomes</taxon>
    </lineage>
</organism>
<dbReference type="Proteomes" id="UP000298390">
    <property type="component" value="Unassembled WGS sequence"/>
</dbReference>
<comment type="subcellular location">
    <subcellularLocation>
        <location evidence="1">Nucleus</location>
    </subcellularLocation>
</comment>
<dbReference type="GO" id="GO:0000723">
    <property type="term" value="P:telomere maintenance"/>
    <property type="evidence" value="ECO:0007669"/>
    <property type="project" value="TreeGrafter"/>
</dbReference>
<dbReference type="STRING" id="34475.A0A4Y9YQS2"/>
<gene>
    <name evidence="4" type="ORF">EVJ58_g2823</name>
</gene>
<comment type="caution">
    <text evidence="4">The sequence shown here is derived from an EMBL/GenBank/DDBJ whole genome shotgun (WGS) entry which is preliminary data.</text>
</comment>
<dbReference type="PANTHER" id="PTHR46457">
    <property type="entry name" value="DNA REPAIR PROTEIN RAD51 HOMOLOG 4"/>
    <property type="match status" value="1"/>
</dbReference>
<evidence type="ECO:0000259" key="3">
    <source>
        <dbReference type="Pfam" id="PF08423"/>
    </source>
</evidence>
<dbReference type="SUPFAM" id="SSF52540">
    <property type="entry name" value="P-loop containing nucleoside triphosphate hydrolases"/>
    <property type="match status" value="1"/>
</dbReference>
<evidence type="ECO:0000313" key="4">
    <source>
        <dbReference type="EMBL" id="TFY64123.1"/>
    </source>
</evidence>
<dbReference type="GO" id="GO:0042148">
    <property type="term" value="P:DNA strand invasion"/>
    <property type="evidence" value="ECO:0007669"/>
    <property type="project" value="TreeGrafter"/>
</dbReference>
<dbReference type="AlphaFoldDB" id="A0A4Y9YQS2"/>
<dbReference type="GO" id="GO:0033063">
    <property type="term" value="C:Rad51B-Rad51C-Rad51D-XRCC2 complex"/>
    <property type="evidence" value="ECO:0007669"/>
    <property type="project" value="TreeGrafter"/>
</dbReference>
<dbReference type="GO" id="GO:0007131">
    <property type="term" value="P:reciprocal meiotic recombination"/>
    <property type="evidence" value="ECO:0007669"/>
    <property type="project" value="TreeGrafter"/>
</dbReference>
<evidence type="ECO:0000256" key="2">
    <source>
        <dbReference type="ARBA" id="ARBA00023242"/>
    </source>
</evidence>
<dbReference type="GO" id="GO:0000400">
    <property type="term" value="F:four-way junction DNA binding"/>
    <property type="evidence" value="ECO:0007669"/>
    <property type="project" value="TreeGrafter"/>
</dbReference>
<sequence length="314" mass="34475">MRLQAISPSPPRALLDALAQLGIRTDTDLLFSADPIDIFRKLPSSTLSLHDFHSFVAQVSQQASAPAVCGDVLFEQEKRKEENDLYSELTTGVRELDGLLGGLAPPRVIEVSGDRGSGKSSLALQVVLRHLSSDHNVGALWIDTTGDFSADSIPRLLESYEGHSPEAVSTTLERLQVALAFDIETAHDVLEMLRTTLSYGHQLTPMRNTGHAIMTTFMRQLQTLAESFSLTILVINTSTKCTPRNPDSVFATTDRKPALGPSFTFLTDTTLWLARRETAEDGGATHVAEVFRSRLVPSRTWCSFKIRHGILSDT</sequence>
<dbReference type="GO" id="GO:0005657">
    <property type="term" value="C:replication fork"/>
    <property type="evidence" value="ECO:0007669"/>
    <property type="project" value="TreeGrafter"/>
</dbReference>
<dbReference type="Gene3D" id="3.40.50.300">
    <property type="entry name" value="P-loop containing nucleotide triphosphate hydrolases"/>
    <property type="match status" value="1"/>
</dbReference>